<dbReference type="InterPro" id="IPR029787">
    <property type="entry name" value="Nucleotide_cyclase"/>
</dbReference>
<evidence type="ECO:0000259" key="2">
    <source>
        <dbReference type="PROSITE" id="PS50883"/>
    </source>
</evidence>
<dbReference type="PANTHER" id="PTHR33121:SF79">
    <property type="entry name" value="CYCLIC DI-GMP PHOSPHODIESTERASE PDED-RELATED"/>
    <property type="match status" value="1"/>
</dbReference>
<dbReference type="SMART" id="SM00267">
    <property type="entry name" value="GGDEF"/>
    <property type="match status" value="1"/>
</dbReference>
<keyword evidence="1" id="KW-0472">Membrane</keyword>
<dbReference type="PANTHER" id="PTHR33121">
    <property type="entry name" value="CYCLIC DI-GMP PHOSPHODIESTERASE PDEF"/>
    <property type="match status" value="1"/>
</dbReference>
<dbReference type="PROSITE" id="PS50883">
    <property type="entry name" value="EAL"/>
    <property type="match status" value="1"/>
</dbReference>
<dbReference type="InterPro" id="IPR001633">
    <property type="entry name" value="EAL_dom"/>
</dbReference>
<keyword evidence="1" id="KW-0812">Transmembrane</keyword>
<feature type="domain" description="EAL" evidence="2">
    <location>
        <begin position="403"/>
        <end position="643"/>
    </location>
</feature>
<dbReference type="SUPFAM" id="SSF55073">
    <property type="entry name" value="Nucleotide cyclase"/>
    <property type="match status" value="1"/>
</dbReference>
<feature type="domain" description="GGDEF" evidence="3">
    <location>
        <begin position="259"/>
        <end position="390"/>
    </location>
</feature>
<dbReference type="Pfam" id="PF00990">
    <property type="entry name" value="GGDEF"/>
    <property type="match status" value="1"/>
</dbReference>
<accession>A0A0A7EGJ1</accession>
<reference evidence="4 5" key="1">
    <citation type="submission" date="2014-11" db="EMBL/GenBank/DDBJ databases">
        <title>Complete Genome Sequence of Pseudoalteromonas sp. Strain OCN003 Isolated from Kaneohe Bay, Oahu, Hawaii.</title>
        <authorList>
            <person name="Beurmann S."/>
            <person name="Videau P."/>
            <person name="Ushijima B."/>
            <person name="Smith A.M."/>
            <person name="Aeby G.S."/>
            <person name="Callahan S.M."/>
            <person name="Belcaid M."/>
        </authorList>
    </citation>
    <scope>NUCLEOTIDE SEQUENCE [LARGE SCALE GENOMIC DNA]</scope>
    <source>
        <strain evidence="4 5">OCN003</strain>
    </source>
</reference>
<name>A0A0A7EGJ1_9GAMM</name>
<evidence type="ECO:0000259" key="3">
    <source>
        <dbReference type="PROSITE" id="PS50887"/>
    </source>
</evidence>
<dbReference type="InterPro" id="IPR035919">
    <property type="entry name" value="EAL_sf"/>
</dbReference>
<dbReference type="InterPro" id="IPR043128">
    <property type="entry name" value="Rev_trsase/Diguanyl_cyclase"/>
</dbReference>
<dbReference type="Pfam" id="PF00563">
    <property type="entry name" value="EAL"/>
    <property type="match status" value="1"/>
</dbReference>
<evidence type="ECO:0000256" key="1">
    <source>
        <dbReference type="SAM" id="Phobius"/>
    </source>
</evidence>
<feature type="transmembrane region" description="Helical" evidence="1">
    <location>
        <begin position="6"/>
        <end position="26"/>
    </location>
</feature>
<proteinExistence type="predicted"/>
<dbReference type="Gene3D" id="3.20.20.450">
    <property type="entry name" value="EAL domain"/>
    <property type="match status" value="1"/>
</dbReference>
<dbReference type="SMART" id="SM00052">
    <property type="entry name" value="EAL"/>
    <property type="match status" value="1"/>
</dbReference>
<keyword evidence="5" id="KW-1185">Reference proteome</keyword>
<protein>
    <submittedName>
        <fullName evidence="4">Diguanylate phosphodiesterase</fullName>
    </submittedName>
</protein>
<gene>
    <name evidence="4" type="ORF">OM33_12155</name>
</gene>
<keyword evidence="1" id="KW-1133">Transmembrane helix</keyword>
<dbReference type="KEGG" id="pseo:OM33_12155"/>
<dbReference type="HOGENOM" id="CLU_000445_109_3_6"/>
<dbReference type="CDD" id="cd01948">
    <property type="entry name" value="EAL"/>
    <property type="match status" value="1"/>
</dbReference>
<dbReference type="eggNOG" id="COG2200">
    <property type="taxonomic scope" value="Bacteria"/>
</dbReference>
<dbReference type="SUPFAM" id="SSF141868">
    <property type="entry name" value="EAL domain-like"/>
    <property type="match status" value="1"/>
</dbReference>
<dbReference type="InterPro" id="IPR050706">
    <property type="entry name" value="Cyclic-di-GMP_PDE-like"/>
</dbReference>
<dbReference type="AlphaFoldDB" id="A0A0A7EGJ1"/>
<dbReference type="GO" id="GO:0071111">
    <property type="term" value="F:cyclic-guanylate-specific phosphodiesterase activity"/>
    <property type="evidence" value="ECO:0007669"/>
    <property type="project" value="InterPro"/>
</dbReference>
<evidence type="ECO:0000313" key="5">
    <source>
        <dbReference type="Proteomes" id="UP000030341"/>
    </source>
</evidence>
<dbReference type="Proteomes" id="UP000030341">
    <property type="component" value="Chromosome 1"/>
</dbReference>
<dbReference type="OrthoDB" id="5894408at2"/>
<dbReference type="PROSITE" id="PS50887">
    <property type="entry name" value="GGDEF"/>
    <property type="match status" value="1"/>
</dbReference>
<organism evidence="4 5">
    <name type="scientific">Pseudoalteromonas piratica</name>
    <dbReference type="NCBI Taxonomy" id="1348114"/>
    <lineage>
        <taxon>Bacteria</taxon>
        <taxon>Pseudomonadati</taxon>
        <taxon>Pseudomonadota</taxon>
        <taxon>Gammaproteobacteria</taxon>
        <taxon>Alteromonadales</taxon>
        <taxon>Pseudoalteromonadaceae</taxon>
        <taxon>Pseudoalteromonas</taxon>
    </lineage>
</organism>
<feature type="transmembrane region" description="Helical" evidence="1">
    <location>
        <begin position="137"/>
        <end position="157"/>
    </location>
</feature>
<evidence type="ECO:0000313" key="4">
    <source>
        <dbReference type="EMBL" id="AIY65810.1"/>
    </source>
</evidence>
<sequence>MAGLTRFITIQVFFCVLATALTGYMLNSALHQYANSQQLKVQRAIDLELTQLTPDQDIEAFAKNIKLQYSLDKLIIKDKENQSIFSHQGNQDYLPILAKKLQEFQPFIRSQHGAGSDLGLKIEFTLRLEQAAEIMQNAFLILFLVILVMALVPFITLKLTLLQASNKVGDAISNMVDKYIEADNKDGKLDSSLADGTVSNIFPSIVRLNTFLKRKQKDIEASALDIKREAYKDTVTGLGNRNLFIEHYEHQVENAEKPCFGTLAVVRCTELSLINQTRGYQQGDEYIIDVSELIAQAIGTYSGSACYRLNSSDFAILLMNVPLKEAEKLGEVLQSKFTEFQQHVELTSVANTGIVSFETGKPLSPLLAQVDTALSMAQSKTTNGYHIQKESDLLDNVSASFGNQNWRQVIDDVLNNSRIQLMIQTIMPTSRSAKAYSEIFARFKTSEDHILPTASFLAMSEKLNQHTHVDRLVIEEAINAIKTRNLNDQFFGLNVSAKSAHDEQFSIWLERRLLKDNAIAAKLIFEVSEFGLQQNVKASKRFIDMVHRVGARITVERFGVGLTSFKFFRDLKPDFIKMDATYTRGLEEDKNNQYFMRLMVDLAHRIGVTVLAEGIESQEEKHIIEQLCLDGAQGYYIEKPKEI</sequence>
<dbReference type="Gene3D" id="3.30.70.270">
    <property type="match status" value="1"/>
</dbReference>
<dbReference type="RefSeq" id="WP_038642067.1">
    <property type="nucleotide sequence ID" value="NZ_CP009888.1"/>
</dbReference>
<dbReference type="eggNOG" id="COG2199">
    <property type="taxonomic scope" value="Bacteria"/>
</dbReference>
<dbReference type="InterPro" id="IPR000160">
    <property type="entry name" value="GGDEF_dom"/>
</dbReference>
<dbReference type="EMBL" id="CP009888">
    <property type="protein sequence ID" value="AIY65810.1"/>
    <property type="molecule type" value="Genomic_DNA"/>
</dbReference>
<dbReference type="STRING" id="1348114.OM33_12155"/>